<name>F6ZSF5_CIOIN</name>
<dbReference type="OrthoDB" id="6418155at2759"/>
<reference evidence="10" key="1">
    <citation type="journal article" date="2002" name="Science">
        <title>The draft genome of Ciona intestinalis: insights into chordate and vertebrate origins.</title>
        <authorList>
            <person name="Dehal P."/>
            <person name="Satou Y."/>
            <person name="Campbell R.K."/>
            <person name="Chapman J."/>
            <person name="Degnan B."/>
            <person name="De Tomaso A."/>
            <person name="Davidson B."/>
            <person name="Di Gregorio A."/>
            <person name="Gelpke M."/>
            <person name="Goodstein D.M."/>
            <person name="Harafuji N."/>
            <person name="Hastings K.E."/>
            <person name="Ho I."/>
            <person name="Hotta K."/>
            <person name="Huang W."/>
            <person name="Kawashima T."/>
            <person name="Lemaire P."/>
            <person name="Martinez D."/>
            <person name="Meinertzhagen I.A."/>
            <person name="Necula S."/>
            <person name="Nonaka M."/>
            <person name="Putnam N."/>
            <person name="Rash S."/>
            <person name="Saiga H."/>
            <person name="Satake M."/>
            <person name="Terry A."/>
            <person name="Yamada L."/>
            <person name="Wang H.G."/>
            <person name="Awazu S."/>
            <person name="Azumi K."/>
            <person name="Boore J."/>
            <person name="Branno M."/>
            <person name="Chin-Bow S."/>
            <person name="DeSantis R."/>
            <person name="Doyle S."/>
            <person name="Francino P."/>
            <person name="Keys D.N."/>
            <person name="Haga S."/>
            <person name="Hayashi H."/>
            <person name="Hino K."/>
            <person name="Imai K.S."/>
            <person name="Inaba K."/>
            <person name="Kano S."/>
            <person name="Kobayashi K."/>
            <person name="Kobayashi M."/>
            <person name="Lee B.I."/>
            <person name="Makabe K.W."/>
            <person name="Manohar C."/>
            <person name="Matassi G."/>
            <person name="Medina M."/>
            <person name="Mochizuki Y."/>
            <person name="Mount S."/>
            <person name="Morishita T."/>
            <person name="Miura S."/>
            <person name="Nakayama A."/>
            <person name="Nishizaka S."/>
            <person name="Nomoto H."/>
            <person name="Ohta F."/>
            <person name="Oishi K."/>
            <person name="Rigoutsos I."/>
            <person name="Sano M."/>
            <person name="Sasaki A."/>
            <person name="Sasakura Y."/>
            <person name="Shoguchi E."/>
            <person name="Shin-i T."/>
            <person name="Spagnuolo A."/>
            <person name="Stainier D."/>
            <person name="Suzuki M.M."/>
            <person name="Tassy O."/>
            <person name="Takatori N."/>
            <person name="Tokuoka M."/>
            <person name="Yagi K."/>
            <person name="Yoshizaki F."/>
            <person name="Wada S."/>
            <person name="Zhang C."/>
            <person name="Hyatt P.D."/>
            <person name="Larimer F."/>
            <person name="Detter C."/>
            <person name="Doggett N."/>
            <person name="Glavina T."/>
            <person name="Hawkins T."/>
            <person name="Richardson P."/>
            <person name="Lucas S."/>
            <person name="Kohara Y."/>
            <person name="Levine M."/>
            <person name="Satoh N."/>
            <person name="Rokhsar D.S."/>
        </authorList>
    </citation>
    <scope>NUCLEOTIDE SEQUENCE [LARGE SCALE GENOMIC DNA]</scope>
</reference>
<dbReference type="InterPro" id="IPR036390">
    <property type="entry name" value="WH_DNA-bd_sf"/>
</dbReference>
<evidence type="ECO:0000256" key="1">
    <source>
        <dbReference type="ARBA" id="ARBA00004123"/>
    </source>
</evidence>
<reference evidence="9" key="4">
    <citation type="submission" date="2025-09" db="UniProtKB">
        <authorList>
            <consortium name="Ensembl"/>
        </authorList>
    </citation>
    <scope>IDENTIFICATION</scope>
</reference>
<keyword evidence="5" id="KW-0804">Transcription</keyword>
<sequence>MQYNNMNSGSFVLNGGRYVQELSYTCFPVKLYRIVSNEKYLSLWWAESGSHIVVDLPRFEQEILRNDSVPEADGFKTITFTSFVRQLNLYGFRKVAITNDSHVDPREWQRYAHTYFLRGRPDLLNQIRRQPGPMHRRPTMQQQPYMIDAVVAYEEAIEQSFLDRGLRPSRKGPRPKLQQCPTSAMKLTKRHKRYLQRTQGPPGYNFPYQVIPFNMGGYSTVHAYYASAAPPPYHPQQMQPTINTAGATWNAIPIEMMPSTSHFTPINEAPVRSVIPSEPKQMTIDQWQKELNLVGTQQQFDNTGNEPCTSNAVGLNGDPNLMLSGDPCIRLETGTSEARNLDQQIEQFAYGKGVQNQSSSTAMAASQFTSALNAAVLDSDDVGMTSGETYCMTEDVGNLALWGDDTNLHSSSMLPEHMFVC</sequence>
<evidence type="ECO:0000256" key="5">
    <source>
        <dbReference type="ARBA" id="ARBA00023163"/>
    </source>
</evidence>
<dbReference type="InParanoid" id="F6ZSF5"/>
<evidence type="ECO:0000313" key="10">
    <source>
        <dbReference type="Proteomes" id="UP000008144"/>
    </source>
</evidence>
<protein>
    <submittedName>
        <fullName evidence="9">Heat shock factor protein 5-like</fullName>
    </submittedName>
</protein>
<dbReference type="GeneTree" id="ENSGT00940000169930"/>
<dbReference type="SUPFAM" id="SSF46785">
    <property type="entry name" value="Winged helix' DNA-binding domain"/>
    <property type="match status" value="1"/>
</dbReference>
<evidence type="ECO:0000256" key="7">
    <source>
        <dbReference type="RuleBase" id="RU004020"/>
    </source>
</evidence>
<reference evidence="9" key="2">
    <citation type="journal article" date="2008" name="Genome Biol.">
        <title>Improved genome assembly and evidence-based global gene model set for the chordate Ciona intestinalis: new insight into intron and operon populations.</title>
        <authorList>
            <person name="Satou Y."/>
            <person name="Mineta K."/>
            <person name="Ogasawara M."/>
            <person name="Sasakura Y."/>
            <person name="Shoguchi E."/>
            <person name="Ueno K."/>
            <person name="Yamada L."/>
            <person name="Matsumoto J."/>
            <person name="Wasserscheid J."/>
            <person name="Dewar K."/>
            <person name="Wiley G.B."/>
            <person name="Macmil S.L."/>
            <person name="Roe B.A."/>
            <person name="Zeller R.W."/>
            <person name="Hastings K.E."/>
            <person name="Lemaire P."/>
            <person name="Lindquist E."/>
            <person name="Endo T."/>
            <person name="Hotta K."/>
            <person name="Inaba K."/>
        </authorList>
    </citation>
    <scope>NUCLEOTIDE SEQUENCE [LARGE SCALE GENOMIC DNA]</scope>
    <source>
        <strain evidence="9">wild type</strain>
    </source>
</reference>
<dbReference type="AlphaFoldDB" id="F6ZSF5"/>
<comment type="subcellular location">
    <subcellularLocation>
        <location evidence="1">Nucleus</location>
    </subcellularLocation>
</comment>
<dbReference type="GO" id="GO:0043565">
    <property type="term" value="F:sequence-specific DNA binding"/>
    <property type="evidence" value="ECO:0007669"/>
    <property type="project" value="InterPro"/>
</dbReference>
<organism evidence="9 10">
    <name type="scientific">Ciona intestinalis</name>
    <name type="common">Transparent sea squirt</name>
    <name type="synonym">Ascidia intestinalis</name>
    <dbReference type="NCBI Taxonomy" id="7719"/>
    <lineage>
        <taxon>Eukaryota</taxon>
        <taxon>Metazoa</taxon>
        <taxon>Chordata</taxon>
        <taxon>Tunicata</taxon>
        <taxon>Ascidiacea</taxon>
        <taxon>Phlebobranchia</taxon>
        <taxon>Cionidae</taxon>
        <taxon>Ciona</taxon>
    </lineage>
</organism>
<dbReference type="EMBL" id="EAAA01001913">
    <property type="status" value="NOT_ANNOTATED_CDS"/>
    <property type="molecule type" value="Genomic_DNA"/>
</dbReference>
<proteinExistence type="inferred from homology"/>
<dbReference type="HOGENOM" id="CLU_652047_0_0_1"/>
<dbReference type="PANTHER" id="PTHR10015:SF465">
    <property type="entry name" value="HSF-TYPE DNA-BINDING DOMAIN-CONTAINING PROTEIN"/>
    <property type="match status" value="1"/>
</dbReference>
<dbReference type="GO" id="GO:0003700">
    <property type="term" value="F:DNA-binding transcription factor activity"/>
    <property type="evidence" value="ECO:0007669"/>
    <property type="project" value="InterPro"/>
</dbReference>
<keyword evidence="10" id="KW-1185">Reference proteome</keyword>
<dbReference type="Gene3D" id="1.10.10.10">
    <property type="entry name" value="Winged helix-like DNA-binding domain superfamily/Winged helix DNA-binding domain"/>
    <property type="match status" value="1"/>
</dbReference>
<evidence type="ECO:0000256" key="2">
    <source>
        <dbReference type="ARBA" id="ARBA00006403"/>
    </source>
</evidence>
<dbReference type="GeneID" id="100185977"/>
<dbReference type="PANTHER" id="PTHR10015">
    <property type="entry name" value="HEAT SHOCK TRANSCRIPTION FACTOR"/>
    <property type="match status" value="1"/>
</dbReference>
<keyword evidence="4" id="KW-0238">DNA-binding</keyword>
<dbReference type="FunFam" id="1.10.10.10:FF:000349">
    <property type="entry name" value="Heat shock transcription factor, Y-linked"/>
    <property type="match status" value="1"/>
</dbReference>
<evidence type="ECO:0000313" key="9">
    <source>
        <dbReference type="Ensembl" id="ENSCINP00000016228.3"/>
    </source>
</evidence>
<dbReference type="InterPro" id="IPR000232">
    <property type="entry name" value="HSF_DNA-bd"/>
</dbReference>
<dbReference type="Proteomes" id="UP000008144">
    <property type="component" value="Chromosome 4"/>
</dbReference>
<dbReference type="KEGG" id="cin:100185977"/>
<dbReference type="Pfam" id="PF00447">
    <property type="entry name" value="HSF_DNA-bind"/>
    <property type="match status" value="1"/>
</dbReference>
<evidence type="ECO:0000256" key="6">
    <source>
        <dbReference type="ARBA" id="ARBA00023242"/>
    </source>
</evidence>
<dbReference type="Ensembl" id="ENSCINT00000016228.3">
    <property type="protein sequence ID" value="ENSCINP00000016228.3"/>
    <property type="gene ID" value="ENSCING00000007929.3"/>
</dbReference>
<gene>
    <name evidence="9" type="primary">LOC100185977</name>
</gene>
<accession>F6ZSF5</accession>
<accession>A0A1W2W599</accession>
<keyword evidence="6" id="KW-0539">Nucleus</keyword>
<dbReference type="STRING" id="7719.ENSCINP00000016228"/>
<evidence type="ECO:0000259" key="8">
    <source>
        <dbReference type="SMART" id="SM00415"/>
    </source>
</evidence>
<dbReference type="InterPro" id="IPR036388">
    <property type="entry name" value="WH-like_DNA-bd_sf"/>
</dbReference>
<evidence type="ECO:0000256" key="4">
    <source>
        <dbReference type="ARBA" id="ARBA00023125"/>
    </source>
</evidence>
<reference evidence="9" key="3">
    <citation type="submission" date="2025-08" db="UniProtKB">
        <authorList>
            <consortium name="Ensembl"/>
        </authorList>
    </citation>
    <scope>IDENTIFICATION</scope>
</reference>
<dbReference type="SMART" id="SM00415">
    <property type="entry name" value="HSF"/>
    <property type="match status" value="1"/>
</dbReference>
<comment type="similarity">
    <text evidence="2 7">Belongs to the HSF family.</text>
</comment>
<keyword evidence="3" id="KW-0805">Transcription regulation</keyword>
<dbReference type="GO" id="GO:0005634">
    <property type="term" value="C:nucleus"/>
    <property type="evidence" value="ECO:0007669"/>
    <property type="project" value="UniProtKB-SubCell"/>
</dbReference>
<feature type="domain" description="HSF-type DNA-binding" evidence="8">
    <location>
        <begin position="23"/>
        <end position="130"/>
    </location>
</feature>
<dbReference type="RefSeq" id="XP_002124437.2">
    <property type="nucleotide sequence ID" value="XM_002124401.2"/>
</dbReference>
<evidence type="ECO:0000256" key="3">
    <source>
        <dbReference type="ARBA" id="ARBA00023015"/>
    </source>
</evidence>